<name>A0ABZ0SAB0_9GAMM</name>
<gene>
    <name evidence="1" type="ORF">Thiowin_01958</name>
</gene>
<evidence type="ECO:0000313" key="1">
    <source>
        <dbReference type="EMBL" id="WPL16976.1"/>
    </source>
</evidence>
<dbReference type="EMBL" id="CP121472">
    <property type="protein sequence ID" value="WPL16976.1"/>
    <property type="molecule type" value="Genomic_DNA"/>
</dbReference>
<dbReference type="Proteomes" id="UP001432180">
    <property type="component" value="Chromosome"/>
</dbReference>
<proteinExistence type="predicted"/>
<keyword evidence="2" id="KW-1185">Reference proteome</keyword>
<sequence>MLRGGFFLVEPVDFLQLDLDWVGLEVVHRAGSGVNRGADESADKSVWRYRPELDWSRYCDKATLAKRDRKLVIYRWTPFVDLAIRGLEWVSRG</sequence>
<accession>A0ABZ0SAB0</accession>
<organism evidence="1 2">
    <name type="scientific">Thiorhodovibrio winogradskyi</name>
    <dbReference type="NCBI Taxonomy" id="77007"/>
    <lineage>
        <taxon>Bacteria</taxon>
        <taxon>Pseudomonadati</taxon>
        <taxon>Pseudomonadota</taxon>
        <taxon>Gammaproteobacteria</taxon>
        <taxon>Chromatiales</taxon>
        <taxon>Chromatiaceae</taxon>
        <taxon>Thiorhodovibrio</taxon>
    </lineage>
</organism>
<reference evidence="1 2" key="1">
    <citation type="journal article" date="2023" name="Microorganisms">
        <title>Thiorhodovibrio frisius and Trv. litoralis spp. nov., Two Novel Members from a Clade of Fastidious Purple Sulfur Bacteria That Exhibit Unique Red-Shifted Light-Harvesting Capabilities.</title>
        <authorList>
            <person name="Methner A."/>
            <person name="Kuzyk S.B."/>
            <person name="Petersen J."/>
            <person name="Bauer S."/>
            <person name="Brinkmann H."/>
            <person name="Sichau K."/>
            <person name="Wanner G."/>
            <person name="Wolf J."/>
            <person name="Neumann-Schaal M."/>
            <person name="Henke P."/>
            <person name="Tank M."/>
            <person name="Sproer C."/>
            <person name="Bunk B."/>
            <person name="Overmann J."/>
        </authorList>
    </citation>
    <scope>NUCLEOTIDE SEQUENCE [LARGE SCALE GENOMIC DNA]</scope>
    <source>
        <strain evidence="1 2">DSM 6702</strain>
    </source>
</reference>
<evidence type="ECO:0000313" key="2">
    <source>
        <dbReference type="Proteomes" id="UP001432180"/>
    </source>
</evidence>
<protein>
    <submittedName>
        <fullName evidence="1">Uncharacterized protein</fullName>
    </submittedName>
</protein>